<dbReference type="InterPro" id="IPR017907">
    <property type="entry name" value="Znf_RING_CS"/>
</dbReference>
<dbReference type="OrthoDB" id="25620at2759"/>
<dbReference type="GO" id="GO:0006511">
    <property type="term" value="P:ubiquitin-dependent protein catabolic process"/>
    <property type="evidence" value="ECO:0007669"/>
    <property type="project" value="TreeGrafter"/>
</dbReference>
<keyword evidence="1" id="KW-0479">Metal-binding</keyword>
<feature type="transmembrane region" description="Helical" evidence="6">
    <location>
        <begin position="424"/>
        <end position="449"/>
    </location>
</feature>
<dbReference type="Pfam" id="PF07534">
    <property type="entry name" value="TLD"/>
    <property type="match status" value="1"/>
</dbReference>
<comment type="caution">
    <text evidence="10">The sequence shown here is derived from an EMBL/GenBank/DDBJ whole genome shotgun (WGS) entry which is preliminary data.</text>
</comment>
<sequence>MKSTYEYVNETSISSELICSICQNPFLDPQQTPCDHTFCCQCITHWLQTGNTCPLCQQALSMNSLTPAARTVRNILNQLKVNCSHCGQSNLERGEFDQHITTHHLERNQQGSNRSTANHPPSTGRQNNDLSSSLFVILVVFIFFIIMMFRSSKGSSPSKNDKTGNALDNAAIAMPISCTTIQQCSSRNNPFESSYLLSSENQIYLNYFYNDSASRLASWKLIYRGSTHGLNASAFHKQCDNEGETYTVVSTTNGYLFGGYVDVNWTTSLNHVPAYSSSTKAFLFSLLNVMKIPAKKFSIDKRYRNYAVVNDVSSGPIFGDMNQPDVGIYEINGHFRCQIHFPSVYMGGVGVSSFPPSNDCIINEMEVFIPVWKPSFVYIIRNVIISLAITFSGWFAFTAMLGNYRRNNVQEGRVCGFVCLFLAWVNYLYGCFVLLEAFMLILTIIDWKYPERYDLRSIRSEKRFVSVCIVVLIAGIII</sequence>
<dbReference type="SMART" id="SM00184">
    <property type="entry name" value="RING"/>
    <property type="match status" value="1"/>
</dbReference>
<dbReference type="PROSITE" id="PS50089">
    <property type="entry name" value="ZF_RING_2"/>
    <property type="match status" value="1"/>
</dbReference>
<dbReference type="InterPro" id="IPR003613">
    <property type="entry name" value="Ubox_domain"/>
</dbReference>
<evidence type="ECO:0000259" key="8">
    <source>
        <dbReference type="PROSITE" id="PS50157"/>
    </source>
</evidence>
<dbReference type="InterPro" id="IPR018957">
    <property type="entry name" value="Znf_C3HC4_RING-type"/>
</dbReference>
<dbReference type="PANTHER" id="PTHR46016">
    <property type="entry name" value="ZINC FINGER, RING/FYVE/PHD-TYPE"/>
    <property type="match status" value="1"/>
</dbReference>
<dbReference type="InterPro" id="IPR013087">
    <property type="entry name" value="Znf_C2H2_type"/>
</dbReference>
<dbReference type="InterPro" id="IPR051438">
    <property type="entry name" value="RNF_E3_ubiq-protein_ligase"/>
</dbReference>
<dbReference type="InterPro" id="IPR006571">
    <property type="entry name" value="TLDc_dom"/>
</dbReference>
<keyword evidence="2 4" id="KW-0863">Zinc-finger</keyword>
<proteinExistence type="predicted"/>
<evidence type="ECO:0000256" key="1">
    <source>
        <dbReference type="ARBA" id="ARBA00022723"/>
    </source>
</evidence>
<dbReference type="SMART" id="SM00584">
    <property type="entry name" value="TLDc"/>
    <property type="match status" value="1"/>
</dbReference>
<evidence type="ECO:0000256" key="6">
    <source>
        <dbReference type="SAM" id="Phobius"/>
    </source>
</evidence>
<protein>
    <recommendedName>
        <fullName evidence="12">RING-type domain-containing protein</fullName>
    </recommendedName>
</protein>
<feature type="region of interest" description="Disordered" evidence="5">
    <location>
        <begin position="105"/>
        <end position="126"/>
    </location>
</feature>
<feature type="domain" description="TLDc" evidence="9">
    <location>
        <begin position="195"/>
        <end position="371"/>
    </location>
</feature>
<dbReference type="Gene3D" id="3.30.40.10">
    <property type="entry name" value="Zinc/RING finger domain, C3HC4 (zinc finger)"/>
    <property type="match status" value="1"/>
</dbReference>
<evidence type="ECO:0000313" key="10">
    <source>
        <dbReference type="EMBL" id="CAF1445488.1"/>
    </source>
</evidence>
<evidence type="ECO:0008006" key="12">
    <source>
        <dbReference type="Google" id="ProtNLM"/>
    </source>
</evidence>
<feature type="domain" description="RING-type" evidence="7">
    <location>
        <begin position="19"/>
        <end position="57"/>
    </location>
</feature>
<keyword evidence="6" id="KW-0812">Transmembrane</keyword>
<feature type="compositionally biased region" description="Polar residues" evidence="5">
    <location>
        <begin position="108"/>
        <end position="126"/>
    </location>
</feature>
<dbReference type="Proteomes" id="UP000663852">
    <property type="component" value="Unassembled WGS sequence"/>
</dbReference>
<feature type="domain" description="C2H2-type" evidence="8">
    <location>
        <begin position="81"/>
        <end position="108"/>
    </location>
</feature>
<dbReference type="Pfam" id="PF00097">
    <property type="entry name" value="zf-C3HC4"/>
    <property type="match status" value="1"/>
</dbReference>
<feature type="transmembrane region" description="Helical" evidence="6">
    <location>
        <begin position="130"/>
        <end position="149"/>
    </location>
</feature>
<gene>
    <name evidence="10" type="ORF">EDS130_LOCUS39176</name>
</gene>
<evidence type="ECO:0000256" key="3">
    <source>
        <dbReference type="ARBA" id="ARBA00022833"/>
    </source>
</evidence>
<dbReference type="GO" id="GO:0000209">
    <property type="term" value="P:protein polyubiquitination"/>
    <property type="evidence" value="ECO:0007669"/>
    <property type="project" value="TreeGrafter"/>
</dbReference>
<dbReference type="InterPro" id="IPR001841">
    <property type="entry name" value="Znf_RING"/>
</dbReference>
<evidence type="ECO:0000256" key="2">
    <source>
        <dbReference type="ARBA" id="ARBA00022771"/>
    </source>
</evidence>
<dbReference type="AlphaFoldDB" id="A0A815P8C7"/>
<evidence type="ECO:0000259" key="7">
    <source>
        <dbReference type="PROSITE" id="PS50089"/>
    </source>
</evidence>
<reference evidence="10" key="1">
    <citation type="submission" date="2021-02" db="EMBL/GenBank/DDBJ databases">
        <authorList>
            <person name="Nowell W R."/>
        </authorList>
    </citation>
    <scope>NUCLEOTIDE SEQUENCE</scope>
</reference>
<evidence type="ECO:0000313" key="11">
    <source>
        <dbReference type="Proteomes" id="UP000663852"/>
    </source>
</evidence>
<name>A0A815P8C7_ADIRI</name>
<dbReference type="GO" id="GO:0008270">
    <property type="term" value="F:zinc ion binding"/>
    <property type="evidence" value="ECO:0007669"/>
    <property type="project" value="UniProtKB-KW"/>
</dbReference>
<keyword evidence="6" id="KW-0472">Membrane</keyword>
<dbReference type="SMART" id="SM00504">
    <property type="entry name" value="Ubox"/>
    <property type="match status" value="1"/>
</dbReference>
<keyword evidence="3" id="KW-0862">Zinc</keyword>
<dbReference type="PROSITE" id="PS50157">
    <property type="entry name" value="ZINC_FINGER_C2H2_2"/>
    <property type="match status" value="1"/>
</dbReference>
<dbReference type="GO" id="GO:0061630">
    <property type="term" value="F:ubiquitin protein ligase activity"/>
    <property type="evidence" value="ECO:0007669"/>
    <property type="project" value="TreeGrafter"/>
</dbReference>
<evidence type="ECO:0000256" key="4">
    <source>
        <dbReference type="PROSITE-ProRule" id="PRU00042"/>
    </source>
</evidence>
<accession>A0A815P8C7</accession>
<evidence type="ECO:0000259" key="9">
    <source>
        <dbReference type="PROSITE" id="PS51886"/>
    </source>
</evidence>
<dbReference type="PANTHER" id="PTHR46016:SF1">
    <property type="entry name" value="RING-TYPE DOMAIN-CONTAINING PROTEIN"/>
    <property type="match status" value="1"/>
</dbReference>
<dbReference type="PROSITE" id="PS51886">
    <property type="entry name" value="TLDC"/>
    <property type="match status" value="1"/>
</dbReference>
<dbReference type="SUPFAM" id="SSF57850">
    <property type="entry name" value="RING/U-box"/>
    <property type="match status" value="1"/>
</dbReference>
<feature type="transmembrane region" description="Helical" evidence="6">
    <location>
        <begin position="383"/>
        <end position="404"/>
    </location>
</feature>
<keyword evidence="6" id="KW-1133">Transmembrane helix</keyword>
<evidence type="ECO:0000256" key="5">
    <source>
        <dbReference type="SAM" id="MobiDB-lite"/>
    </source>
</evidence>
<dbReference type="InterPro" id="IPR013083">
    <property type="entry name" value="Znf_RING/FYVE/PHD"/>
</dbReference>
<organism evidence="10 11">
    <name type="scientific">Adineta ricciae</name>
    <name type="common">Rotifer</name>
    <dbReference type="NCBI Taxonomy" id="249248"/>
    <lineage>
        <taxon>Eukaryota</taxon>
        <taxon>Metazoa</taxon>
        <taxon>Spiralia</taxon>
        <taxon>Gnathifera</taxon>
        <taxon>Rotifera</taxon>
        <taxon>Eurotatoria</taxon>
        <taxon>Bdelloidea</taxon>
        <taxon>Adinetida</taxon>
        <taxon>Adinetidae</taxon>
        <taxon>Adineta</taxon>
    </lineage>
</organism>
<dbReference type="EMBL" id="CAJNOJ010000429">
    <property type="protein sequence ID" value="CAF1445488.1"/>
    <property type="molecule type" value="Genomic_DNA"/>
</dbReference>
<dbReference type="PROSITE" id="PS00518">
    <property type="entry name" value="ZF_RING_1"/>
    <property type="match status" value="1"/>
</dbReference>